<dbReference type="InterPro" id="IPR006259">
    <property type="entry name" value="Adenyl_kin_sub"/>
</dbReference>
<protein>
    <recommendedName>
        <fullName evidence="5 7">Adenylate kinase</fullName>
        <shortName evidence="5">AK</shortName>
        <ecNumber evidence="5 7">2.7.4.3</ecNumber>
    </recommendedName>
    <alternativeName>
        <fullName evidence="5">ATP-AMP transphosphorylase</fullName>
    </alternativeName>
    <alternativeName>
        <fullName evidence="5">ATP:AMP phosphotransferase</fullName>
    </alternativeName>
    <alternativeName>
        <fullName evidence="5">Adenylate monophosphate kinase</fullName>
    </alternativeName>
</protein>
<dbReference type="NCBIfam" id="TIGR01351">
    <property type="entry name" value="adk"/>
    <property type="match status" value="1"/>
</dbReference>
<dbReference type="Pfam" id="PF00406">
    <property type="entry name" value="ADK"/>
    <property type="match status" value="1"/>
</dbReference>
<comment type="subunit">
    <text evidence="5 7">Monomer.</text>
</comment>
<dbReference type="PROSITE" id="PS00113">
    <property type="entry name" value="ADENYLATE_KINASE"/>
    <property type="match status" value="1"/>
</dbReference>
<comment type="catalytic activity">
    <reaction evidence="5 7">
        <text>AMP + ATP = 2 ADP</text>
        <dbReference type="Rhea" id="RHEA:12973"/>
        <dbReference type="ChEBI" id="CHEBI:30616"/>
        <dbReference type="ChEBI" id="CHEBI:456215"/>
        <dbReference type="ChEBI" id="CHEBI:456216"/>
        <dbReference type="EC" id="2.7.4.3"/>
    </reaction>
</comment>
<keyword evidence="3 5" id="KW-0547">Nucleotide-binding</keyword>
<proteinExistence type="inferred from homology"/>
<dbReference type="InterPro" id="IPR027417">
    <property type="entry name" value="P-loop_NTPase"/>
</dbReference>
<keyword evidence="5 7" id="KW-0067">ATP-binding</keyword>
<comment type="caution">
    <text evidence="5">Lacks conserved residue(s) required for the propagation of feature annotation.</text>
</comment>
<evidence type="ECO:0000256" key="5">
    <source>
        <dbReference type="HAMAP-Rule" id="MF_00235"/>
    </source>
</evidence>
<evidence type="ECO:0000256" key="6">
    <source>
        <dbReference type="RuleBase" id="RU003330"/>
    </source>
</evidence>
<feature type="binding site" evidence="5">
    <location>
        <position position="199"/>
    </location>
    <ligand>
        <name>ATP</name>
        <dbReference type="ChEBI" id="CHEBI:30616"/>
    </ligand>
</feature>
<evidence type="ECO:0000256" key="1">
    <source>
        <dbReference type="ARBA" id="ARBA00022679"/>
    </source>
</evidence>
<evidence type="ECO:0000256" key="4">
    <source>
        <dbReference type="ARBA" id="ARBA00022777"/>
    </source>
</evidence>
<dbReference type="PANTHER" id="PTHR23359">
    <property type="entry name" value="NUCLEOTIDE KINASE"/>
    <property type="match status" value="1"/>
</dbReference>
<feature type="binding site" evidence="5">
    <location>
        <position position="129"/>
    </location>
    <ligand>
        <name>ATP</name>
        <dbReference type="ChEBI" id="CHEBI:30616"/>
    </ligand>
</feature>
<dbReference type="SUPFAM" id="SSF52540">
    <property type="entry name" value="P-loop containing nucleoside triphosphate hydrolases"/>
    <property type="match status" value="1"/>
</dbReference>
<evidence type="ECO:0000256" key="7">
    <source>
        <dbReference type="RuleBase" id="RU003331"/>
    </source>
</evidence>
<dbReference type="PRINTS" id="PR00094">
    <property type="entry name" value="ADENYLTKNASE"/>
</dbReference>
<evidence type="ECO:0000256" key="3">
    <source>
        <dbReference type="ARBA" id="ARBA00022741"/>
    </source>
</evidence>
<dbReference type="HAMAP" id="MF_00235">
    <property type="entry name" value="Adenylate_kinase_Adk"/>
    <property type="match status" value="1"/>
</dbReference>
<feature type="binding site" evidence="5">
    <location>
        <begin position="59"/>
        <end position="61"/>
    </location>
    <ligand>
        <name>AMP</name>
        <dbReference type="ChEBI" id="CHEBI:456215"/>
    </ligand>
</feature>
<sequence length="216" mass="24910">MKNIILFGPPGSGKSTLVELLKERNIPFSLISMGQILRDIAKEESELGQKVRETMARGDLLDDLFITELFKKGLREVDKTNSLILDGYPRSLGQVNVVDEIFTNENLDLPVLVYIKISKEESVSRLSSRRVCSKCKENFQVSELAGSNECLKCGGEIIQRDDDKPEAIENRFELFYMQFEIIKHYFESKNRYYEIDGMISKPERVEELIKILNLKY</sequence>
<feature type="binding site" evidence="5">
    <location>
        <position position="94"/>
    </location>
    <ligand>
        <name>AMP</name>
        <dbReference type="ChEBI" id="CHEBI:456215"/>
    </ligand>
</feature>
<keyword evidence="2 5" id="KW-0545">Nucleotide biosynthesis</keyword>
<dbReference type="EC" id="2.7.4.3" evidence="5 7"/>
<dbReference type="GO" id="GO:0005524">
    <property type="term" value="F:ATP binding"/>
    <property type="evidence" value="ECO:0007669"/>
    <property type="project" value="UniProtKB-UniRule"/>
</dbReference>
<comment type="pathway">
    <text evidence="5">Purine metabolism; AMP biosynthesis via salvage pathway; AMP from ADP: step 1/1.</text>
</comment>
<comment type="caution">
    <text evidence="8">The sequence shown here is derived from an EMBL/GenBank/DDBJ whole genome shotgun (WGS) entry which is preliminary data.</text>
</comment>
<dbReference type="GO" id="GO:0044209">
    <property type="term" value="P:AMP salvage"/>
    <property type="evidence" value="ECO:0007669"/>
    <property type="project" value="UniProtKB-UniRule"/>
</dbReference>
<gene>
    <name evidence="5" type="primary">adk</name>
    <name evidence="8" type="ORF">ENT43_03965</name>
</gene>
<evidence type="ECO:0000256" key="2">
    <source>
        <dbReference type="ARBA" id="ARBA00022727"/>
    </source>
</evidence>
<dbReference type="CDD" id="cd01428">
    <property type="entry name" value="ADK"/>
    <property type="match status" value="1"/>
</dbReference>
<keyword evidence="1 5" id="KW-0808">Transferase</keyword>
<dbReference type="GO" id="GO:0004017">
    <property type="term" value="F:AMP kinase activity"/>
    <property type="evidence" value="ECO:0007669"/>
    <property type="project" value="UniProtKB-UniRule"/>
</dbReference>
<feature type="binding site" evidence="5">
    <location>
        <position position="171"/>
    </location>
    <ligand>
        <name>AMP</name>
        <dbReference type="ChEBI" id="CHEBI:456215"/>
    </ligand>
</feature>
<accession>A0A7C4M0X6</accession>
<feature type="binding site" evidence="5">
    <location>
        <position position="38"/>
    </location>
    <ligand>
        <name>AMP</name>
        <dbReference type="ChEBI" id="CHEBI:456215"/>
    </ligand>
</feature>
<dbReference type="EMBL" id="DSYQ01000024">
    <property type="protein sequence ID" value="HGT71389.1"/>
    <property type="molecule type" value="Genomic_DNA"/>
</dbReference>
<feature type="binding site" evidence="5">
    <location>
        <begin position="87"/>
        <end position="90"/>
    </location>
    <ligand>
        <name>AMP</name>
        <dbReference type="ChEBI" id="CHEBI:456215"/>
    </ligand>
</feature>
<dbReference type="InterPro" id="IPR033690">
    <property type="entry name" value="Adenylat_kinase_CS"/>
</dbReference>
<organism evidence="8">
    <name type="scientific">candidate division CPR3 bacterium</name>
    <dbReference type="NCBI Taxonomy" id="2268181"/>
    <lineage>
        <taxon>Bacteria</taxon>
        <taxon>Bacteria division CPR3</taxon>
    </lineage>
</organism>
<comment type="domain">
    <text evidence="5">Consists of three domains, a large central CORE domain and two small peripheral domains, NMPbind and LID, which undergo movements during catalysis. The LID domain closes over the site of phosphoryl transfer upon ATP binding. Assembling and dissambling the active center during each catalytic cycle provides an effective means to prevent ATP hydrolysis.</text>
</comment>
<feature type="region of interest" description="NMP" evidence="5">
    <location>
        <begin position="32"/>
        <end position="61"/>
    </location>
</feature>
<feature type="binding site" evidence="5">
    <location>
        <position position="160"/>
    </location>
    <ligand>
        <name>AMP</name>
        <dbReference type="ChEBI" id="CHEBI:456215"/>
    </ligand>
</feature>
<keyword evidence="4 5" id="KW-0418">Kinase</keyword>
<reference evidence="8" key="1">
    <citation type="journal article" date="2020" name="mSystems">
        <title>Genome- and Community-Level Interaction Insights into Carbon Utilization and Element Cycling Functions of Hydrothermarchaeota in Hydrothermal Sediment.</title>
        <authorList>
            <person name="Zhou Z."/>
            <person name="Liu Y."/>
            <person name="Xu W."/>
            <person name="Pan J."/>
            <person name="Luo Z.H."/>
            <person name="Li M."/>
        </authorList>
    </citation>
    <scope>NUCLEOTIDE SEQUENCE [LARGE SCALE GENOMIC DNA]</scope>
    <source>
        <strain evidence="8">SpSt-579</strain>
    </source>
</reference>
<dbReference type="GO" id="GO:0005737">
    <property type="term" value="C:cytoplasm"/>
    <property type="evidence" value="ECO:0007669"/>
    <property type="project" value="UniProtKB-SubCell"/>
</dbReference>
<comment type="function">
    <text evidence="5">Catalyzes the reversible transfer of the terminal phosphate group between ATP and AMP. Plays an important role in cellular energy homeostasis and in adenine nucleotide metabolism.</text>
</comment>
<feature type="binding site" evidence="5">
    <location>
        <begin position="11"/>
        <end position="16"/>
    </location>
    <ligand>
        <name>ATP</name>
        <dbReference type="ChEBI" id="CHEBI:30616"/>
    </ligand>
</feature>
<comment type="similarity">
    <text evidence="5 6">Belongs to the adenylate kinase family.</text>
</comment>
<name>A0A7C4M0X6_UNCC3</name>
<dbReference type="AlphaFoldDB" id="A0A7C4M0X6"/>
<keyword evidence="5" id="KW-0963">Cytoplasm</keyword>
<comment type="subcellular location">
    <subcellularLocation>
        <location evidence="5 7">Cytoplasm</location>
    </subcellularLocation>
</comment>
<dbReference type="UniPathway" id="UPA00588">
    <property type="reaction ID" value="UER00649"/>
</dbReference>
<dbReference type="InterPro" id="IPR000850">
    <property type="entry name" value="Adenylat/UMP-CMP_kin"/>
</dbReference>
<evidence type="ECO:0000313" key="8">
    <source>
        <dbReference type="EMBL" id="HGT71389.1"/>
    </source>
</evidence>
<dbReference type="Gene3D" id="3.40.50.300">
    <property type="entry name" value="P-loop containing nucleotide triphosphate hydrolases"/>
    <property type="match status" value="1"/>
</dbReference>